<dbReference type="GO" id="GO:0004563">
    <property type="term" value="F:beta-N-acetylhexosaminidase activity"/>
    <property type="evidence" value="ECO:0007669"/>
    <property type="project" value="UniProtKB-EC"/>
</dbReference>
<dbReference type="InterPro" id="IPR015882">
    <property type="entry name" value="HEX_bac_N"/>
</dbReference>
<dbReference type="Pfam" id="PF00728">
    <property type="entry name" value="Glyco_hydro_20"/>
    <property type="match status" value="2"/>
</dbReference>
<proteinExistence type="inferred from homology"/>
<dbReference type="InterPro" id="IPR012291">
    <property type="entry name" value="CBM2_carb-bd_dom_sf"/>
</dbReference>
<dbReference type="InterPro" id="IPR004867">
    <property type="entry name" value="CHB_C_dom"/>
</dbReference>
<comment type="caution">
    <text evidence="9">The sequence shown here is derived from an EMBL/GenBank/DDBJ whole genome shotgun (WGS) entry which is preliminary data.</text>
</comment>
<dbReference type="GO" id="GO:0016020">
    <property type="term" value="C:membrane"/>
    <property type="evidence" value="ECO:0007669"/>
    <property type="project" value="TreeGrafter"/>
</dbReference>
<organism evidence="9 10">
    <name type="scientific">Acanthosepion pharaonis</name>
    <name type="common">Pharaoh cuttlefish</name>
    <name type="synonym">Sepia pharaonis</name>
    <dbReference type="NCBI Taxonomy" id="158019"/>
    <lineage>
        <taxon>Eukaryota</taxon>
        <taxon>Metazoa</taxon>
        <taxon>Spiralia</taxon>
        <taxon>Lophotrochozoa</taxon>
        <taxon>Mollusca</taxon>
        <taxon>Cephalopoda</taxon>
        <taxon>Coleoidea</taxon>
        <taxon>Decapodiformes</taxon>
        <taxon>Sepiida</taxon>
        <taxon>Sepiina</taxon>
        <taxon>Sepiidae</taxon>
        <taxon>Acanthosepion</taxon>
    </lineage>
</organism>
<dbReference type="GO" id="GO:0030247">
    <property type="term" value="F:polysaccharide binding"/>
    <property type="evidence" value="ECO:0007669"/>
    <property type="project" value="InterPro"/>
</dbReference>
<keyword evidence="5 9" id="KW-0326">Glycosidase</keyword>
<dbReference type="Pfam" id="PF02838">
    <property type="entry name" value="Glyco_hydro_20b"/>
    <property type="match status" value="1"/>
</dbReference>
<dbReference type="EMBL" id="CAHIKZ030004787">
    <property type="protein sequence ID" value="CAE1315408.1"/>
    <property type="molecule type" value="Genomic_DNA"/>
</dbReference>
<keyword evidence="10" id="KW-1185">Reference proteome</keyword>
<evidence type="ECO:0000256" key="2">
    <source>
        <dbReference type="ARBA" id="ARBA00006285"/>
    </source>
</evidence>
<dbReference type="Gene3D" id="2.60.40.10">
    <property type="entry name" value="Immunoglobulins"/>
    <property type="match status" value="1"/>
</dbReference>
<accession>A0A812E8E4</accession>
<feature type="domain" description="Chitobiase/beta-hexosaminidases N-terminal" evidence="8">
    <location>
        <begin position="42"/>
        <end position="211"/>
    </location>
</feature>
<dbReference type="InterPro" id="IPR017853">
    <property type="entry name" value="GH"/>
</dbReference>
<keyword evidence="4 9" id="KW-0378">Hydrolase</keyword>
<evidence type="ECO:0000256" key="6">
    <source>
        <dbReference type="ARBA" id="ARBA00030512"/>
    </source>
</evidence>
<dbReference type="InterPro" id="IPR025705">
    <property type="entry name" value="Beta_hexosaminidase_sua/sub"/>
</dbReference>
<dbReference type="PRINTS" id="PR00738">
    <property type="entry name" value="GLHYDRLASE20"/>
</dbReference>
<name>A0A812E8E4_ACAPH</name>
<evidence type="ECO:0000256" key="1">
    <source>
        <dbReference type="ARBA" id="ARBA00001231"/>
    </source>
</evidence>
<dbReference type="PANTHER" id="PTHR22600:SF57">
    <property type="entry name" value="BETA-N-ACETYLHEXOSAMINIDASE"/>
    <property type="match status" value="1"/>
</dbReference>
<dbReference type="SUPFAM" id="SSF49384">
    <property type="entry name" value="Carbohydrate-binding domain"/>
    <property type="match status" value="1"/>
</dbReference>
<evidence type="ECO:0000256" key="5">
    <source>
        <dbReference type="ARBA" id="ARBA00023295"/>
    </source>
</evidence>
<dbReference type="SMART" id="SM01081">
    <property type="entry name" value="CHB_HEX"/>
    <property type="match status" value="1"/>
</dbReference>
<dbReference type="PANTHER" id="PTHR22600">
    <property type="entry name" value="BETA-HEXOSAMINIDASE"/>
    <property type="match status" value="1"/>
</dbReference>
<dbReference type="Proteomes" id="UP000597762">
    <property type="component" value="Unassembled WGS sequence"/>
</dbReference>
<protein>
    <recommendedName>
        <fullName evidence="3">beta-N-acetylhexosaminidase</fullName>
        <ecNumber evidence="3">3.2.1.52</ecNumber>
    </recommendedName>
    <alternativeName>
        <fullName evidence="6">Beta-N-acetylhexosaminidase</fullName>
    </alternativeName>
    <alternativeName>
        <fullName evidence="7">N-acetyl-beta-glucosaminidase</fullName>
    </alternativeName>
</protein>
<gene>
    <name evidence="9" type="ORF">SPHA_66394</name>
</gene>
<dbReference type="CDD" id="cd02847">
    <property type="entry name" value="E_set_Chitobiase_C"/>
    <property type="match status" value="1"/>
</dbReference>
<dbReference type="Gene3D" id="3.20.20.80">
    <property type="entry name" value="Glycosidases"/>
    <property type="match status" value="2"/>
</dbReference>
<dbReference type="OrthoDB" id="428480at2759"/>
<dbReference type="InterPro" id="IPR013783">
    <property type="entry name" value="Ig-like_fold"/>
</dbReference>
<dbReference type="GO" id="GO:0030203">
    <property type="term" value="P:glycosaminoglycan metabolic process"/>
    <property type="evidence" value="ECO:0007669"/>
    <property type="project" value="TreeGrafter"/>
</dbReference>
<dbReference type="InterPro" id="IPR004866">
    <property type="entry name" value="CHB/HEX_N_dom"/>
</dbReference>
<dbReference type="Pfam" id="PF03173">
    <property type="entry name" value="CHB_HEX"/>
    <property type="match status" value="1"/>
</dbReference>
<evidence type="ECO:0000256" key="3">
    <source>
        <dbReference type="ARBA" id="ARBA00012663"/>
    </source>
</evidence>
<sequence length="792" mass="91024">MYVKSRWLGVDVFFSVRAREPSLVQYKVFLMMDQKSLDLLADNLDIKYEVLDNICQGRKIFQAAMTLTNKCSVPLSYGEWAIYFCHLRMIEPTHLSEKKFAILKDYGVKFSQIAGCLFKLEPVDNFKTLNQNDSLRIVFLAQYYSVAKTDVLPNWYMTFPNLRPHIIKCTANEELSFVAQFENASQWKRYDYEMSDGKRRYDVYDPFTPEVRFERNKSSYDTEEEKSTPKQVIPTPLYLEVKEERTVNLKNGNWVIHSHEALSKEAEFLAESLNLKIVAQHPVSKYISFQLVQTVELPSHDHPSIPEEAYTLSVDCDKETVVITSSANPGSFWAIQTLFSLLKDNQLPQTEVIDAPRYCYRGLHVDVVRNFHGKQTLFKLIDGMVMYKMNKLHLHLTDDEGWRIEIPGLEELTSVGGFRGHNTERNCILPLLGSGPECNTSGSGYYSVKDYREILMYATKRHVEVIPEIDMPGHCNAAIQATKSRYERLKNEEYFVQQVAAIVHKHGLNLGAWQDGMMSAEGPFERSSLPSKDVLVYAWQNVWESGKANAAYLLANAGYKVVMSQATHLYFDHPYEPDPEERGLYWAARFIDTEKVFKFIPDDLYSNADYKLTGEPLSMKDIKAYEKRIVKLKIPENIIGVQGQLWSELVRTSDQLESMIFPRLIAMAERAWHKASWENETDKTKRDAESKKDWAAFANSLGSKELARLDALQIAYHIVPPGARFEQDGQLKMNCTYPGLPIQYSIDEGETWTTHSGEPVYIPSESRVILQTSSTDRYRSSRQIEMSVPTNS</sequence>
<dbReference type="EC" id="3.2.1.52" evidence="3"/>
<evidence type="ECO:0000256" key="7">
    <source>
        <dbReference type="ARBA" id="ARBA00033000"/>
    </source>
</evidence>
<comment type="similarity">
    <text evidence="2">Belongs to the glycosyl hydrolase 20 family.</text>
</comment>
<evidence type="ECO:0000313" key="10">
    <source>
        <dbReference type="Proteomes" id="UP000597762"/>
    </source>
</evidence>
<dbReference type="SUPFAM" id="SSF55545">
    <property type="entry name" value="beta-N-acetylhexosaminidase-like domain"/>
    <property type="match status" value="1"/>
</dbReference>
<comment type="catalytic activity">
    <reaction evidence="1">
        <text>Hydrolysis of terminal non-reducing N-acetyl-D-hexosamine residues in N-acetyl-beta-D-hexosaminides.</text>
        <dbReference type="EC" id="3.2.1.52"/>
    </reaction>
</comment>
<dbReference type="InterPro" id="IPR008965">
    <property type="entry name" value="CBM2/CBM3_carb-bd_dom_sf"/>
</dbReference>
<evidence type="ECO:0000313" key="9">
    <source>
        <dbReference type="EMBL" id="CAE1315408.1"/>
    </source>
</evidence>
<dbReference type="SUPFAM" id="SSF51445">
    <property type="entry name" value="(Trans)glycosidases"/>
    <property type="match status" value="1"/>
</dbReference>
<dbReference type="Gene3D" id="3.30.379.10">
    <property type="entry name" value="Chitobiase/beta-hexosaminidase domain 2-like"/>
    <property type="match status" value="1"/>
</dbReference>
<dbReference type="GO" id="GO:0005975">
    <property type="term" value="P:carbohydrate metabolic process"/>
    <property type="evidence" value="ECO:0007669"/>
    <property type="project" value="InterPro"/>
</dbReference>
<dbReference type="Gene3D" id="2.60.40.290">
    <property type="match status" value="1"/>
</dbReference>
<dbReference type="SUPFAM" id="SSF81296">
    <property type="entry name" value="E set domains"/>
    <property type="match status" value="1"/>
</dbReference>
<dbReference type="InterPro" id="IPR015883">
    <property type="entry name" value="Glyco_hydro_20_cat"/>
</dbReference>
<dbReference type="AlphaFoldDB" id="A0A812E8E4"/>
<evidence type="ECO:0000256" key="4">
    <source>
        <dbReference type="ARBA" id="ARBA00022801"/>
    </source>
</evidence>
<reference evidence="9" key="1">
    <citation type="submission" date="2021-01" db="EMBL/GenBank/DDBJ databases">
        <authorList>
            <person name="Li R."/>
            <person name="Bekaert M."/>
        </authorList>
    </citation>
    <scope>NUCLEOTIDE SEQUENCE</scope>
    <source>
        <strain evidence="9">Farmed</strain>
    </source>
</reference>
<dbReference type="Pfam" id="PF03174">
    <property type="entry name" value="CHB_HEX_C"/>
    <property type="match status" value="1"/>
</dbReference>
<dbReference type="InterPro" id="IPR029018">
    <property type="entry name" value="Hex-like_dom2"/>
</dbReference>
<evidence type="ECO:0000259" key="8">
    <source>
        <dbReference type="SMART" id="SM01081"/>
    </source>
</evidence>
<dbReference type="InterPro" id="IPR014756">
    <property type="entry name" value="Ig_E-set"/>
</dbReference>